<comment type="catalytic activity">
    <reaction evidence="1 10">
        <text>D-fructose 6-phosphate + L-glutamine = D-glucosamine 6-phosphate + L-glutamate</text>
        <dbReference type="Rhea" id="RHEA:13237"/>
        <dbReference type="ChEBI" id="CHEBI:29985"/>
        <dbReference type="ChEBI" id="CHEBI:58359"/>
        <dbReference type="ChEBI" id="CHEBI:58725"/>
        <dbReference type="ChEBI" id="CHEBI:61527"/>
        <dbReference type="EC" id="2.6.1.16"/>
    </reaction>
</comment>
<evidence type="ECO:0000256" key="7">
    <source>
        <dbReference type="ARBA" id="ARBA00022679"/>
    </source>
</evidence>
<dbReference type="EMBL" id="MAYT01000032">
    <property type="protein sequence ID" value="OCA80796.1"/>
    <property type="molecule type" value="Genomic_DNA"/>
</dbReference>
<dbReference type="GO" id="GO:0005975">
    <property type="term" value="P:carbohydrate metabolic process"/>
    <property type="evidence" value="ECO:0007669"/>
    <property type="project" value="UniProtKB-UniRule"/>
</dbReference>
<dbReference type="InterPro" id="IPR001347">
    <property type="entry name" value="SIS_dom"/>
</dbReference>
<evidence type="ECO:0000256" key="3">
    <source>
        <dbReference type="ARBA" id="ARBA00012916"/>
    </source>
</evidence>
<feature type="initiator methionine" description="Removed" evidence="10">
    <location>
        <position position="1"/>
    </location>
</feature>
<dbReference type="NCBIfam" id="TIGR01135">
    <property type="entry name" value="glmS"/>
    <property type="match status" value="1"/>
</dbReference>
<comment type="subunit">
    <text evidence="10">Homodimer.</text>
</comment>
<keyword evidence="8" id="KW-0677">Repeat</keyword>
<evidence type="ECO:0000256" key="4">
    <source>
        <dbReference type="ARBA" id="ARBA00016090"/>
    </source>
</evidence>
<dbReference type="Gene3D" id="3.60.20.10">
    <property type="entry name" value="Glutamine Phosphoribosylpyrophosphate, subunit 1, domain 1"/>
    <property type="match status" value="1"/>
</dbReference>
<dbReference type="GO" id="GO:0004360">
    <property type="term" value="F:glutamine-fructose-6-phosphate transaminase (isomerizing) activity"/>
    <property type="evidence" value="ECO:0007669"/>
    <property type="project" value="UniProtKB-UniRule"/>
</dbReference>
<evidence type="ECO:0000256" key="10">
    <source>
        <dbReference type="HAMAP-Rule" id="MF_00164"/>
    </source>
</evidence>
<dbReference type="CDD" id="cd05009">
    <property type="entry name" value="SIS_GlmS_GlmD_2"/>
    <property type="match status" value="1"/>
</dbReference>
<dbReference type="Pfam" id="PF01380">
    <property type="entry name" value="SIS"/>
    <property type="match status" value="2"/>
</dbReference>
<dbReference type="GO" id="GO:0005829">
    <property type="term" value="C:cytosol"/>
    <property type="evidence" value="ECO:0007669"/>
    <property type="project" value="TreeGrafter"/>
</dbReference>
<dbReference type="PANTHER" id="PTHR10937:SF0">
    <property type="entry name" value="GLUTAMINE--FRUCTOSE-6-PHOSPHATE TRANSAMINASE (ISOMERIZING)"/>
    <property type="match status" value="1"/>
</dbReference>
<dbReference type="PROSITE" id="PS51464">
    <property type="entry name" value="SIS"/>
    <property type="match status" value="2"/>
</dbReference>
<dbReference type="CDD" id="cd05008">
    <property type="entry name" value="SIS_GlmS_GlmD_1"/>
    <property type="match status" value="1"/>
</dbReference>
<dbReference type="Gene3D" id="3.40.50.10490">
    <property type="entry name" value="Glucose-6-phosphate isomerase like protein, domain 1"/>
    <property type="match status" value="2"/>
</dbReference>
<evidence type="ECO:0000256" key="1">
    <source>
        <dbReference type="ARBA" id="ARBA00001031"/>
    </source>
</evidence>
<dbReference type="RefSeq" id="WP_065412248.1">
    <property type="nucleotide sequence ID" value="NZ_MAYT01000032.1"/>
</dbReference>
<dbReference type="AlphaFoldDB" id="A0A1B9AAC5"/>
<evidence type="ECO:0000256" key="2">
    <source>
        <dbReference type="ARBA" id="ARBA00004496"/>
    </source>
</evidence>
<dbReference type="InterPro" id="IPR035490">
    <property type="entry name" value="GlmS/FrlB_SIS"/>
</dbReference>
<dbReference type="FunFam" id="3.40.50.10490:FF:000001">
    <property type="entry name" value="Glutamine--fructose-6-phosphate aminotransferase [isomerizing]"/>
    <property type="match status" value="1"/>
</dbReference>
<dbReference type="PROSITE" id="PS51278">
    <property type="entry name" value="GATASE_TYPE_2"/>
    <property type="match status" value="1"/>
</dbReference>
<evidence type="ECO:0000256" key="5">
    <source>
        <dbReference type="ARBA" id="ARBA00022490"/>
    </source>
</evidence>
<dbReference type="SUPFAM" id="SSF53697">
    <property type="entry name" value="SIS domain"/>
    <property type="match status" value="1"/>
</dbReference>
<dbReference type="InterPro" id="IPR046348">
    <property type="entry name" value="SIS_dom_sf"/>
</dbReference>
<feature type="domain" description="SIS" evidence="12">
    <location>
        <begin position="452"/>
        <end position="590"/>
    </location>
</feature>
<dbReference type="EC" id="2.6.1.16" evidence="3 10"/>
<dbReference type="GO" id="GO:0097367">
    <property type="term" value="F:carbohydrate derivative binding"/>
    <property type="evidence" value="ECO:0007669"/>
    <property type="project" value="InterPro"/>
</dbReference>
<keyword evidence="5 10" id="KW-0963">Cytoplasm</keyword>
<dbReference type="CDD" id="cd00714">
    <property type="entry name" value="GFAT"/>
    <property type="match status" value="1"/>
</dbReference>
<dbReference type="NCBIfam" id="NF001484">
    <property type="entry name" value="PRK00331.1"/>
    <property type="match status" value="1"/>
</dbReference>
<feature type="domain" description="Glutamine amidotransferase type-2" evidence="11">
    <location>
        <begin position="2"/>
        <end position="217"/>
    </location>
</feature>
<reference evidence="14" key="1">
    <citation type="submission" date="2016-05" db="EMBL/GenBank/DDBJ databases">
        <authorList>
            <person name="Liu B."/>
            <person name="Wang J."/>
            <person name="Zhu Y."/>
            <person name="Liu G."/>
            <person name="Chen Q."/>
            <person name="Chen Z."/>
            <person name="Lan J."/>
            <person name="Che J."/>
            <person name="Ge C."/>
            <person name="Shi H."/>
            <person name="Pan Z."/>
            <person name="Liu X."/>
        </authorList>
    </citation>
    <scope>NUCLEOTIDE SEQUENCE [LARGE SCALE GENOMIC DNA]</scope>
    <source>
        <strain evidence="14">FJAT-27215</strain>
    </source>
</reference>
<dbReference type="InterPro" id="IPR047084">
    <property type="entry name" value="GFAT_N"/>
</dbReference>
<keyword evidence="9" id="KW-0315">Glutamine amidotransferase</keyword>
<dbReference type="InterPro" id="IPR017932">
    <property type="entry name" value="GATase_2_dom"/>
</dbReference>
<comment type="subcellular location">
    <subcellularLocation>
        <location evidence="2 10">Cytoplasm</location>
    </subcellularLocation>
</comment>
<dbReference type="HAMAP" id="MF_00164">
    <property type="entry name" value="GlmS"/>
    <property type="match status" value="1"/>
</dbReference>
<feature type="active site" description="For Fru-6P isomerization activity" evidence="10">
    <location>
        <position position="595"/>
    </location>
</feature>
<feature type="active site" description="Nucleophile; for GATase activity" evidence="10">
    <location>
        <position position="2"/>
    </location>
</feature>
<name>A0A1B9AAC5_9BACI</name>
<dbReference type="GO" id="GO:0006487">
    <property type="term" value="P:protein N-linked glycosylation"/>
    <property type="evidence" value="ECO:0007669"/>
    <property type="project" value="TreeGrafter"/>
</dbReference>
<dbReference type="InterPro" id="IPR029055">
    <property type="entry name" value="Ntn_hydrolases_N"/>
</dbReference>
<dbReference type="FunFam" id="3.40.50.10490:FF:000022">
    <property type="entry name" value="Glutamine--fructose-6-phosphate aminotransferase [isomerizing]"/>
    <property type="match status" value="1"/>
</dbReference>
<sequence length="600" mass="66253">MCGIVGYIGFKDAKEILLSGLEKLEYRGYDSAGIAIRDAQDVHVFKEKGRIADLRKVVDENISTVTGIGHTRWATHGVPSRENAHPHQSFSGRFTLVHNGVIENYEQLKKEYLLDVPLKSDTDTEVIVQLIELFALEGLETEAAFRKTLQLLKGSYAIGMLDREEPDTIFAAKNKSPLLVGLGEGFNVIASDAMAMIQVTDQFVELMDKEVVIVTKEKVTIENLNGDEIQRAPYTAELDASDIEKGTYPHYMLKEIDEQPLVMRKLIQAYQNEQEELTVDENIIEALKGADRLYIIACGTSYHAGLVGKQYLEKLAEIPTEVHVASEFVYNMPLLSKNPLFIFISQSGETADSRAVLVKVKEMGYKALTITNVQGSTLSREADYTLLLHAGPEIAVASTKAYTAQVSVLAILANATAESLGIKTELDLVHELGIVANAMEMLCDTKDEFEQIARDYLSTTRNCFFIGRSIDYYVGLEGALKLKEISYIQAEGFAGGELKHGTIALIEDGIPVIAITTQENVNLSIRGNVKEVTARGAHPCIISMKGLENENDRFVIPAVHELLTPLVAVVPLQLIAYYAALHRDCDVDKPRNLAKSVTVE</sequence>
<proteinExistence type="inferred from homology"/>
<dbReference type="FunFam" id="3.60.20.10:FF:000006">
    <property type="entry name" value="Glutamine--fructose-6-phosphate aminotransferase [isomerizing]"/>
    <property type="match status" value="1"/>
</dbReference>
<evidence type="ECO:0000313" key="14">
    <source>
        <dbReference type="Proteomes" id="UP000092578"/>
    </source>
</evidence>
<keyword evidence="14" id="KW-1185">Reference proteome</keyword>
<gene>
    <name evidence="10" type="primary">glmS</name>
    <name evidence="13" type="ORF">A8F95_16945</name>
</gene>
<dbReference type="PANTHER" id="PTHR10937">
    <property type="entry name" value="GLUCOSAMINE--FRUCTOSE-6-PHOSPHATE AMINOTRANSFERASE, ISOMERIZING"/>
    <property type="match status" value="1"/>
</dbReference>
<feature type="domain" description="SIS" evidence="12">
    <location>
        <begin position="283"/>
        <end position="422"/>
    </location>
</feature>
<evidence type="ECO:0000256" key="8">
    <source>
        <dbReference type="ARBA" id="ARBA00022737"/>
    </source>
</evidence>
<keyword evidence="6 10" id="KW-0032">Aminotransferase</keyword>
<comment type="caution">
    <text evidence="13">The sequence shown here is derived from an EMBL/GenBank/DDBJ whole genome shotgun (WGS) entry which is preliminary data.</text>
</comment>
<evidence type="ECO:0000256" key="6">
    <source>
        <dbReference type="ARBA" id="ARBA00022576"/>
    </source>
</evidence>
<dbReference type="InterPro" id="IPR035466">
    <property type="entry name" value="GlmS/AgaS_SIS"/>
</dbReference>
<evidence type="ECO:0000259" key="12">
    <source>
        <dbReference type="PROSITE" id="PS51464"/>
    </source>
</evidence>
<accession>A0A1B9AAC5</accession>
<dbReference type="Proteomes" id="UP000092578">
    <property type="component" value="Unassembled WGS sequence"/>
</dbReference>
<keyword evidence="7 10" id="KW-0808">Transferase</keyword>
<comment type="function">
    <text evidence="10">Catalyzes the first step in hexosamine metabolism, converting fructose-6P into glucosamine-6P using glutamine as a nitrogen source.</text>
</comment>
<evidence type="ECO:0000256" key="9">
    <source>
        <dbReference type="ARBA" id="ARBA00022962"/>
    </source>
</evidence>
<evidence type="ECO:0000259" key="11">
    <source>
        <dbReference type="PROSITE" id="PS51278"/>
    </source>
</evidence>
<protein>
    <recommendedName>
        <fullName evidence="4 10">Glutamine--fructose-6-phosphate aminotransferase [isomerizing]</fullName>
        <ecNumber evidence="3 10">2.6.1.16</ecNumber>
    </recommendedName>
    <alternativeName>
        <fullName evidence="10">D-fructose-6-phosphate amidotransferase</fullName>
    </alternativeName>
    <alternativeName>
        <fullName evidence="10">GFAT</fullName>
    </alternativeName>
    <alternativeName>
        <fullName evidence="10">Glucosamine-6-phosphate synthase</fullName>
    </alternativeName>
    <alternativeName>
        <fullName evidence="10">Hexosephosphate aminotransferase</fullName>
    </alternativeName>
    <alternativeName>
        <fullName evidence="10">L-glutamine--D-fructose-6-phosphate amidotransferase</fullName>
    </alternativeName>
</protein>
<evidence type="ECO:0000313" key="13">
    <source>
        <dbReference type="EMBL" id="OCA80796.1"/>
    </source>
</evidence>
<dbReference type="Pfam" id="PF13522">
    <property type="entry name" value="GATase_6"/>
    <property type="match status" value="1"/>
</dbReference>
<dbReference type="GO" id="GO:0006002">
    <property type="term" value="P:fructose 6-phosphate metabolic process"/>
    <property type="evidence" value="ECO:0007669"/>
    <property type="project" value="TreeGrafter"/>
</dbReference>
<dbReference type="SUPFAM" id="SSF56235">
    <property type="entry name" value="N-terminal nucleophile aminohydrolases (Ntn hydrolases)"/>
    <property type="match status" value="1"/>
</dbReference>
<dbReference type="InterPro" id="IPR005855">
    <property type="entry name" value="GFAT"/>
</dbReference>
<dbReference type="GO" id="GO:0006047">
    <property type="term" value="P:UDP-N-acetylglucosamine metabolic process"/>
    <property type="evidence" value="ECO:0007669"/>
    <property type="project" value="TreeGrafter"/>
</dbReference>
<organism evidence="13 14">
    <name type="scientific">Pseudobacillus wudalianchiensis</name>
    <dbReference type="NCBI Taxonomy" id="1743143"/>
    <lineage>
        <taxon>Bacteria</taxon>
        <taxon>Bacillati</taxon>
        <taxon>Bacillota</taxon>
        <taxon>Bacilli</taxon>
        <taxon>Bacillales</taxon>
        <taxon>Bacillaceae</taxon>
        <taxon>Pseudobacillus</taxon>
    </lineage>
</organism>